<dbReference type="PROSITE" id="PS00092">
    <property type="entry name" value="N6_MTASE"/>
    <property type="match status" value="1"/>
</dbReference>
<reference evidence="3 4" key="1">
    <citation type="submission" date="2023-04" db="EMBL/GenBank/DDBJ databases">
        <title>Antarctic isolates genomes.</title>
        <authorList>
            <person name="Dimov S.G."/>
        </authorList>
    </citation>
    <scope>NUCLEOTIDE SEQUENCE [LARGE SCALE GENOMIC DNA]</scope>
    <source>
        <strain evidence="3 4">AL19</strain>
    </source>
</reference>
<keyword evidence="1 3" id="KW-0489">Methyltransferase</keyword>
<name>A0ABT6QYI9_9BACL</name>
<keyword evidence="2 3" id="KW-0808">Transferase</keyword>
<evidence type="ECO:0000313" key="3">
    <source>
        <dbReference type="EMBL" id="MDI3233752.1"/>
    </source>
</evidence>
<dbReference type="CDD" id="cd02440">
    <property type="entry name" value="AdoMet_MTases"/>
    <property type="match status" value="1"/>
</dbReference>
<gene>
    <name evidence="3" type="primary">rsmD</name>
    <name evidence="3" type="ORF">QK289_01940</name>
</gene>
<evidence type="ECO:0000256" key="1">
    <source>
        <dbReference type="ARBA" id="ARBA00022603"/>
    </source>
</evidence>
<dbReference type="Proteomes" id="UP001243286">
    <property type="component" value="Unassembled WGS sequence"/>
</dbReference>
<dbReference type="Pfam" id="PF03602">
    <property type="entry name" value="Cons_hypoth95"/>
    <property type="match status" value="1"/>
</dbReference>
<dbReference type="PANTHER" id="PTHR43542">
    <property type="entry name" value="METHYLTRANSFERASE"/>
    <property type="match status" value="1"/>
</dbReference>
<dbReference type="PANTHER" id="PTHR43542:SF1">
    <property type="entry name" value="METHYLTRANSFERASE"/>
    <property type="match status" value="1"/>
</dbReference>
<keyword evidence="4" id="KW-1185">Reference proteome</keyword>
<dbReference type="PIRSF" id="PIRSF004553">
    <property type="entry name" value="CHP00095"/>
    <property type="match status" value="1"/>
</dbReference>
<evidence type="ECO:0000313" key="4">
    <source>
        <dbReference type="Proteomes" id="UP001243286"/>
    </source>
</evidence>
<dbReference type="GO" id="GO:0052913">
    <property type="term" value="F:16S rRNA (guanine(966)-N(2))-methyltransferase activity"/>
    <property type="evidence" value="ECO:0007669"/>
    <property type="project" value="UniProtKB-EC"/>
</dbReference>
<accession>A0ABT6QYI9</accession>
<organism evidence="3 4">
    <name type="scientific">Exiguobacterium antarcticum</name>
    <dbReference type="NCBI Taxonomy" id="132920"/>
    <lineage>
        <taxon>Bacteria</taxon>
        <taxon>Bacillati</taxon>
        <taxon>Bacillota</taxon>
        <taxon>Bacilli</taxon>
        <taxon>Bacillales</taxon>
        <taxon>Bacillales Family XII. Incertae Sedis</taxon>
        <taxon>Exiguobacterium</taxon>
    </lineage>
</organism>
<dbReference type="SUPFAM" id="SSF53335">
    <property type="entry name" value="S-adenosyl-L-methionine-dependent methyltransferases"/>
    <property type="match status" value="1"/>
</dbReference>
<proteinExistence type="predicted"/>
<dbReference type="InterPro" id="IPR029063">
    <property type="entry name" value="SAM-dependent_MTases_sf"/>
</dbReference>
<dbReference type="RefSeq" id="WP_256439779.1">
    <property type="nucleotide sequence ID" value="NZ_JANJYY010000004.1"/>
</dbReference>
<dbReference type="Gene3D" id="3.40.50.150">
    <property type="entry name" value="Vaccinia Virus protein VP39"/>
    <property type="match status" value="1"/>
</dbReference>
<sequence length="195" mass="21875">MKGRNNMRVISGERKGMRIKAVPGDQTRPTTDKVKESLFNVIGPYFNGGKALDLFAGSGGLGIEALSRGCDEAVFVDQSFKAVQTIKENLETTRLTDRSRVLRKDVTVALAELATEEPFKLIFLDPPYAKEQLADQVAYIERHDMLTDNGVIICEHGSETELPDRIGRLTVIKRLRYSNVISITLYEFTELEEHV</sequence>
<protein>
    <submittedName>
        <fullName evidence="3">16S rRNA (Guanine(966)-N(2))-methyltransferase RsmD</fullName>
        <ecNumber evidence="3">2.1.1.171</ecNumber>
    </submittedName>
</protein>
<comment type="caution">
    <text evidence="3">The sequence shown here is derived from an EMBL/GenBank/DDBJ whole genome shotgun (WGS) entry which is preliminary data.</text>
</comment>
<dbReference type="InterPro" id="IPR002052">
    <property type="entry name" value="DNA_methylase_N6_adenine_CS"/>
</dbReference>
<dbReference type="InterPro" id="IPR004398">
    <property type="entry name" value="RNA_MeTrfase_RsmD"/>
</dbReference>
<dbReference type="NCBIfam" id="TIGR00095">
    <property type="entry name" value="16S rRNA (guanine(966)-N(2))-methyltransferase RsmD"/>
    <property type="match status" value="1"/>
</dbReference>
<dbReference type="EC" id="2.1.1.171" evidence="3"/>
<evidence type="ECO:0000256" key="2">
    <source>
        <dbReference type="ARBA" id="ARBA00022679"/>
    </source>
</evidence>
<dbReference type="EMBL" id="JASBQV010000002">
    <property type="protein sequence ID" value="MDI3233752.1"/>
    <property type="molecule type" value="Genomic_DNA"/>
</dbReference>